<evidence type="ECO:0000256" key="2">
    <source>
        <dbReference type="ARBA" id="ARBA00007070"/>
    </source>
</evidence>
<comment type="subcellular location">
    <subcellularLocation>
        <location evidence="1">Endomembrane system</location>
        <topology evidence="1">Peripheral membrane protein</topology>
    </subcellularLocation>
</comment>
<proteinExistence type="inferred from homology"/>
<dbReference type="EMBL" id="AHGT01000002">
    <property type="protein sequence ID" value="ESU39603.1"/>
    <property type="molecule type" value="Genomic_DNA"/>
</dbReference>
<feature type="domain" description="RING-type" evidence="8">
    <location>
        <begin position="1043"/>
        <end position="1077"/>
    </location>
</feature>
<dbReference type="VEuPathDB" id="GiardiaDB:DHA2_17109"/>
<evidence type="ECO:0000256" key="5">
    <source>
        <dbReference type="ARBA" id="ARBA00022833"/>
    </source>
</evidence>
<dbReference type="PANTHER" id="PTHR23323">
    <property type="entry name" value="VACUOLAR PROTEIN SORTING-ASSOCIATED PROTEIN"/>
    <property type="match status" value="1"/>
</dbReference>
<comment type="caution">
    <text evidence="9">The sequence shown here is derived from an EMBL/GenBank/DDBJ whole genome shotgun (WGS) entry which is preliminary data.</text>
</comment>
<dbReference type="PROSITE" id="PS50089">
    <property type="entry name" value="ZF_RING_2"/>
    <property type="match status" value="1"/>
</dbReference>
<sequence length="1116" mass="124557">MTALCRNNGADLKIFSSSQKNLLHTCHSMQQPDHVSFYEEVLLEHDLSPFLASGVVITDFAMTSWGGYLLGLSDGSLLLGQRESNAIEWSLIEVFSVTLQKILVGPTHIFVVGIDESVQSRTRFGSAFLAHQSSGQARSGFSLAVFAYSQNRRRHSSGTGATLIFRQKIPSSLSMAITGMAVSAMSVTEDEHYLILGTNKGQVEVIRLNRNKSLYVTEITGASLQGKKDSSSRIPIQSVFIVPSTEGTRLAWVFGSSLTTISSTLNSDSVSSYIGLYAFNGYGAHLHSLARLVSPQPTHRSAILCDYNSSFPASSPKNAFGTITYFNYTSSLQIVEVLTPCSLSNLTLNNPNDIAKIDTVIRAPHPLLYTSLPSPLMALQRNSINHLMTLELSGALAVYDATKLVYKSSLPQTEYKVVVSPMTNAFVCLATSPSQNFSIREINLLSTHAQIKSLISNKLYTEALAMAKSSNCSLTSFNIATIHMQFADFLFEQGQLEQSIEEYSQTSKLLEPCVVLSKFLAKNRVDLMVRYILSISRAGKAEDMHVRMLFNFYEKLGQREAIHDFIEEAIQVYQNTNCQQCTIKNIKGAYDALRDMGMVDEALLLSICLGEGLLAINLLIETNRYIEVLCLLSVMDFDDCRAAILEFGRELIRHSPQDICKTIKRLCVMFSSEQPANLPVRYRQSVLLATKEEPREIPAWITRMSKWNKPAVTTEQVFSIEEFMFVFFEASLNSNLLDILKSLFARVLDNTLGYDSFKPATAVVFFELQLCLKTSEAEILKNLKDYIRFINNVIDNTGSAVISRLKSPDIARTQVAVKPAGRASGKEKAAKRQKKLKLEIRDGLARILVCFYLHDFKAGILRLLQMNLDHISCIRFYISTGDLYSAGEAYGRMLDDKEFISDASFEKDIWMELLTACISTKNVEATADVLRTIMKRKEAPYEQVLQVITTALPLSHESLQTNAKSEYCFEADEFTTVSPTFSDSNPSVTFEPFAEYFRQIGEKVSRSLCDCVDTMIKNQTQLRTWEERLADISKPRQWTKGNCARCNFRLEPPITYLGCGHAFHGNCLHGQESCPYCYPRGHSSATPVVKVASGCAKTFTNLVEELLCPEVAQFFP</sequence>
<evidence type="ECO:0000256" key="6">
    <source>
        <dbReference type="ARBA" id="ARBA00023136"/>
    </source>
</evidence>
<dbReference type="PANTHER" id="PTHR23323:SF24">
    <property type="entry name" value="VACUOLAR PROTEIN SORTING-ASSOCIATED PROTEIN 11 HOMOLOG"/>
    <property type="match status" value="1"/>
</dbReference>
<dbReference type="SUPFAM" id="SSF57850">
    <property type="entry name" value="RING/U-box"/>
    <property type="match status" value="1"/>
</dbReference>
<dbReference type="VEuPathDB" id="GiardiaDB:GL50581_2924"/>
<accession>V6TKT5</accession>
<evidence type="ECO:0000259" key="8">
    <source>
        <dbReference type="PROSITE" id="PS50089"/>
    </source>
</evidence>
<dbReference type="VEuPathDB" id="GiardiaDB:QR46_1907"/>
<organism evidence="9 10">
    <name type="scientific">Giardia intestinalis</name>
    <name type="common">Giardia lamblia</name>
    <dbReference type="NCBI Taxonomy" id="5741"/>
    <lineage>
        <taxon>Eukaryota</taxon>
        <taxon>Metamonada</taxon>
        <taxon>Diplomonadida</taxon>
        <taxon>Hexamitidae</taxon>
        <taxon>Giardiinae</taxon>
        <taxon>Giardia</taxon>
    </lineage>
</organism>
<name>V6TKT5_GIAIN</name>
<dbReference type="GO" id="GO:0030674">
    <property type="term" value="F:protein-macromolecule adaptor activity"/>
    <property type="evidence" value="ECO:0007669"/>
    <property type="project" value="TreeGrafter"/>
</dbReference>
<evidence type="ECO:0000313" key="9">
    <source>
        <dbReference type="EMBL" id="ESU39603.1"/>
    </source>
</evidence>
<dbReference type="InterPro" id="IPR001841">
    <property type="entry name" value="Znf_RING"/>
</dbReference>
<dbReference type="GO" id="GO:0008270">
    <property type="term" value="F:zinc ion binding"/>
    <property type="evidence" value="ECO:0007669"/>
    <property type="project" value="UniProtKB-KW"/>
</dbReference>
<dbReference type="GO" id="GO:0048284">
    <property type="term" value="P:organelle fusion"/>
    <property type="evidence" value="ECO:0007669"/>
    <property type="project" value="TreeGrafter"/>
</dbReference>
<comment type="similarity">
    <text evidence="2">Belongs to the VPS11 family.</text>
</comment>
<dbReference type="VEuPathDB" id="GiardiaDB:GL50803_0017109"/>
<evidence type="ECO:0000256" key="3">
    <source>
        <dbReference type="ARBA" id="ARBA00022723"/>
    </source>
</evidence>
<evidence type="ECO:0000256" key="4">
    <source>
        <dbReference type="ARBA" id="ARBA00022771"/>
    </source>
</evidence>
<gene>
    <name evidence="9" type="ORF">DHA2_17109</name>
</gene>
<dbReference type="AlphaFoldDB" id="V6TKT5"/>
<dbReference type="Pfam" id="PF23356">
    <property type="entry name" value="TPR_PEP5_VPS11"/>
    <property type="match status" value="1"/>
</dbReference>
<reference evidence="10" key="1">
    <citation type="submission" date="2012-02" db="EMBL/GenBank/DDBJ databases">
        <title>Genome sequencing of Giardia lamblia Genotypes A2 and B isolates (DH and GS) and comparative analysis with the genomes of Genotypes A1 and E (WB and Pig).</title>
        <authorList>
            <person name="Adam R."/>
            <person name="Dahlstrom E."/>
            <person name="Martens C."/>
            <person name="Bruno D."/>
            <person name="Barbian K."/>
            <person name="Porcella S.F."/>
            <person name="Nash T."/>
        </authorList>
    </citation>
    <scope>NUCLEOTIDE SEQUENCE</scope>
    <source>
        <strain evidence="10">DH</strain>
    </source>
</reference>
<dbReference type="GO" id="GO:0030897">
    <property type="term" value="C:HOPS complex"/>
    <property type="evidence" value="ECO:0007669"/>
    <property type="project" value="TreeGrafter"/>
</dbReference>
<dbReference type="GO" id="GO:0006904">
    <property type="term" value="P:vesicle docking involved in exocytosis"/>
    <property type="evidence" value="ECO:0007669"/>
    <property type="project" value="TreeGrafter"/>
</dbReference>
<evidence type="ECO:0000313" key="10">
    <source>
        <dbReference type="Proteomes" id="UP000018320"/>
    </source>
</evidence>
<dbReference type="InterPro" id="IPR057308">
    <property type="entry name" value="CHCR_PEP5_VPS11"/>
</dbReference>
<evidence type="ECO:0000256" key="1">
    <source>
        <dbReference type="ARBA" id="ARBA00004184"/>
    </source>
</evidence>
<reference evidence="9 10" key="2">
    <citation type="journal article" date="2013" name="Genome Biol. Evol.">
        <title>Genome sequencing of Giardia lamblia genotypes A2 and B isolates (DH and GS) and comparative analysis with the genomes of genotypes A1 and E (WB and Pig).</title>
        <authorList>
            <person name="Adam R.D."/>
            <person name="Dahlstrom E.W."/>
            <person name="Martens C.A."/>
            <person name="Bruno D.P."/>
            <person name="Barbian K.D."/>
            <person name="Ricklefs S.M."/>
            <person name="Hernandez M.M."/>
            <person name="Narla N.P."/>
            <person name="Patel R.B."/>
            <person name="Porcella S.F."/>
            <person name="Nash T.E."/>
        </authorList>
    </citation>
    <scope>NUCLEOTIDE SEQUENCE [LARGE SCALE GENOMIC DNA]</scope>
    <source>
        <strain evidence="9 10">DH</strain>
    </source>
</reference>
<dbReference type="GO" id="GO:0007032">
    <property type="term" value="P:endosome organization"/>
    <property type="evidence" value="ECO:0007669"/>
    <property type="project" value="TreeGrafter"/>
</dbReference>
<evidence type="ECO:0000256" key="7">
    <source>
        <dbReference type="PROSITE-ProRule" id="PRU00175"/>
    </source>
</evidence>
<keyword evidence="6" id="KW-0472">Membrane</keyword>
<keyword evidence="3" id="KW-0479">Metal-binding</keyword>
<keyword evidence="4 7" id="KW-0863">Zinc-finger</keyword>
<protein>
    <submittedName>
        <fullName evidence="9">Putative RING-finger domain protein</fullName>
    </submittedName>
</protein>
<dbReference type="GO" id="GO:0007033">
    <property type="term" value="P:vacuole organization"/>
    <property type="evidence" value="ECO:0007669"/>
    <property type="project" value="TreeGrafter"/>
</dbReference>
<dbReference type="Proteomes" id="UP000018320">
    <property type="component" value="Unassembled WGS sequence"/>
</dbReference>
<dbReference type="GO" id="GO:0005768">
    <property type="term" value="C:endosome"/>
    <property type="evidence" value="ECO:0007669"/>
    <property type="project" value="TreeGrafter"/>
</dbReference>
<keyword evidence="5" id="KW-0862">Zinc</keyword>